<dbReference type="InterPro" id="IPR001279">
    <property type="entry name" value="Metallo-B-lactamas"/>
</dbReference>
<dbReference type="CDD" id="cd07724">
    <property type="entry name" value="POD-like_MBL-fold"/>
    <property type="match status" value="1"/>
</dbReference>
<dbReference type="InterPro" id="IPR051682">
    <property type="entry name" value="Mito_Persulfide_Diox"/>
</dbReference>
<dbReference type="GO" id="GO:0006749">
    <property type="term" value="P:glutathione metabolic process"/>
    <property type="evidence" value="ECO:0007669"/>
    <property type="project" value="InterPro"/>
</dbReference>
<dbReference type="InterPro" id="IPR001763">
    <property type="entry name" value="Rhodanese-like_dom"/>
</dbReference>
<dbReference type="SUPFAM" id="SSF56281">
    <property type="entry name" value="Metallo-hydrolase/oxidoreductase"/>
    <property type="match status" value="1"/>
</dbReference>
<reference evidence="3 4" key="1">
    <citation type="submission" date="2020-08" db="EMBL/GenBank/DDBJ databases">
        <title>Genomic Encyclopedia of Type Strains, Phase IV (KMG-IV): sequencing the most valuable type-strain genomes for metagenomic binning, comparative biology and taxonomic classification.</title>
        <authorList>
            <person name="Goeker M."/>
        </authorList>
    </citation>
    <scope>NUCLEOTIDE SEQUENCE [LARGE SCALE GENOMIC DNA]</scope>
    <source>
        <strain evidence="3 4">DSM 29007</strain>
    </source>
</reference>
<dbReference type="GO" id="GO:0046872">
    <property type="term" value="F:metal ion binding"/>
    <property type="evidence" value="ECO:0007669"/>
    <property type="project" value="UniProtKB-KW"/>
</dbReference>
<dbReference type="SUPFAM" id="SSF52821">
    <property type="entry name" value="Rhodanese/Cell cycle control phosphatase"/>
    <property type="match status" value="2"/>
</dbReference>
<sequence>MIVKRFYDEKLAQASYLIGCAATGDALVVDANRDTEQYVRAAEAEKLRVTAVTESHIHADYLSGSRELAARTGATLYLSGEGGDDWSYAFADSDGATLVHDGDRFSVGNIRIEVRHTPGHTPEHLTFLVTDTAGADRPIAAVTGDFIFVGDVGRPDLLERAAGLHGTMEAGARTLFSSLRRFKSEQPDWLQIWPGHGAGSACGKGMSAIPHSTLGYEKLFNWALSTEDEGEFVRTVLAGQPEPPRYFADMKRLNREGPPALGGFRVPPRLLGSQFAEALEAGATVVDLRSTDAFGAGHVPGTINIPLNKSFPTWAGALVPFGQPFYLLGGDEAAAAQAARDLAMIGLDDAAGWWGNDAVDAWPGELERVPQMNAAEVRARMDAGEVAVVDVRGRSEWDAGHLPDVPNLPLAYLADRVGEIPAGRTVVLQCQGGARSAIAASVLQAHGIKDVINLTGGYQAWAAAGHPTEKDAPALASA</sequence>
<dbReference type="GO" id="GO:0004416">
    <property type="term" value="F:hydroxyacylglutathione hydrolase activity"/>
    <property type="evidence" value="ECO:0007669"/>
    <property type="project" value="UniProtKB-EC"/>
</dbReference>
<dbReference type="FunFam" id="3.40.250.10:FF:000049">
    <property type="entry name" value="Phage shock protein E"/>
    <property type="match status" value="1"/>
</dbReference>
<evidence type="ECO:0000259" key="2">
    <source>
        <dbReference type="PROSITE" id="PS50206"/>
    </source>
</evidence>
<dbReference type="AlphaFoldDB" id="A0A841GYE7"/>
<dbReference type="InterPro" id="IPR036866">
    <property type="entry name" value="RibonucZ/Hydroxyglut_hydro"/>
</dbReference>
<dbReference type="RefSeq" id="WP_170034692.1">
    <property type="nucleotide sequence ID" value="NZ_JABDTL010000001.1"/>
</dbReference>
<name>A0A841GYE7_9BACT</name>
<dbReference type="EMBL" id="JACHIA010000005">
    <property type="protein sequence ID" value="MBB6070772.1"/>
    <property type="molecule type" value="Genomic_DNA"/>
</dbReference>
<dbReference type="Proteomes" id="UP000582837">
    <property type="component" value="Unassembled WGS sequence"/>
</dbReference>
<dbReference type="Gene3D" id="3.40.250.10">
    <property type="entry name" value="Rhodanese-like domain"/>
    <property type="match status" value="2"/>
</dbReference>
<dbReference type="Gene3D" id="3.60.15.10">
    <property type="entry name" value="Ribonuclease Z/Hydroxyacylglutathione hydrolase-like"/>
    <property type="match status" value="1"/>
</dbReference>
<keyword evidence="1" id="KW-0479">Metal-binding</keyword>
<dbReference type="CDD" id="cd00158">
    <property type="entry name" value="RHOD"/>
    <property type="match status" value="1"/>
</dbReference>
<dbReference type="Pfam" id="PF00753">
    <property type="entry name" value="Lactamase_B"/>
    <property type="match status" value="1"/>
</dbReference>
<accession>A0A841GYE7</accession>
<keyword evidence="4" id="KW-1185">Reference proteome</keyword>
<dbReference type="InterPro" id="IPR044528">
    <property type="entry name" value="POD-like_MBL-fold"/>
</dbReference>
<dbReference type="GO" id="GO:0050313">
    <property type="term" value="F:sulfur dioxygenase activity"/>
    <property type="evidence" value="ECO:0007669"/>
    <property type="project" value="InterPro"/>
</dbReference>
<comment type="caution">
    <text evidence="3">The sequence shown here is derived from an EMBL/GenBank/DDBJ whole genome shotgun (WGS) entry which is preliminary data.</text>
</comment>
<dbReference type="InterPro" id="IPR036873">
    <property type="entry name" value="Rhodanese-like_dom_sf"/>
</dbReference>
<evidence type="ECO:0000313" key="4">
    <source>
        <dbReference type="Proteomes" id="UP000582837"/>
    </source>
</evidence>
<protein>
    <submittedName>
        <fullName evidence="3">Hydroxyacylglutathione hydrolase</fullName>
        <ecNumber evidence="3">3.1.2.6</ecNumber>
    </submittedName>
</protein>
<gene>
    <name evidence="3" type="ORF">HNQ61_002393</name>
</gene>
<feature type="domain" description="Rhodanese" evidence="2">
    <location>
        <begin position="382"/>
        <end position="470"/>
    </location>
</feature>
<dbReference type="Pfam" id="PF00581">
    <property type="entry name" value="Rhodanese"/>
    <property type="match status" value="2"/>
</dbReference>
<evidence type="ECO:0000256" key="1">
    <source>
        <dbReference type="ARBA" id="ARBA00022723"/>
    </source>
</evidence>
<proteinExistence type="predicted"/>
<dbReference type="EC" id="3.1.2.6" evidence="3"/>
<dbReference type="PANTHER" id="PTHR43084:SF1">
    <property type="entry name" value="PERSULFIDE DIOXYGENASE ETHE1, MITOCHONDRIAL"/>
    <property type="match status" value="1"/>
</dbReference>
<evidence type="ECO:0000313" key="3">
    <source>
        <dbReference type="EMBL" id="MBB6070772.1"/>
    </source>
</evidence>
<dbReference type="SMART" id="SM00849">
    <property type="entry name" value="Lactamase_B"/>
    <property type="match status" value="1"/>
</dbReference>
<dbReference type="SMART" id="SM00450">
    <property type="entry name" value="RHOD"/>
    <property type="match status" value="2"/>
</dbReference>
<dbReference type="PROSITE" id="PS50206">
    <property type="entry name" value="RHODANESE_3"/>
    <property type="match status" value="2"/>
</dbReference>
<dbReference type="GO" id="GO:0070813">
    <property type="term" value="P:hydrogen sulfide metabolic process"/>
    <property type="evidence" value="ECO:0007669"/>
    <property type="project" value="TreeGrafter"/>
</dbReference>
<dbReference type="FunFam" id="3.60.15.10:FF:000030">
    <property type="entry name" value="Metallo-beta-lactamase family protein"/>
    <property type="match status" value="1"/>
</dbReference>
<dbReference type="PANTHER" id="PTHR43084">
    <property type="entry name" value="PERSULFIDE DIOXYGENASE ETHE1"/>
    <property type="match status" value="1"/>
</dbReference>
<organism evidence="3 4">
    <name type="scientific">Longimicrobium terrae</name>
    <dbReference type="NCBI Taxonomy" id="1639882"/>
    <lineage>
        <taxon>Bacteria</taxon>
        <taxon>Pseudomonadati</taxon>
        <taxon>Gemmatimonadota</taxon>
        <taxon>Longimicrobiia</taxon>
        <taxon>Longimicrobiales</taxon>
        <taxon>Longimicrobiaceae</taxon>
        <taxon>Longimicrobium</taxon>
    </lineage>
</organism>
<feature type="domain" description="Rhodanese" evidence="2">
    <location>
        <begin position="279"/>
        <end position="368"/>
    </location>
</feature>
<keyword evidence="3" id="KW-0378">Hydrolase</keyword>